<evidence type="ECO:0000313" key="4">
    <source>
        <dbReference type="Proteomes" id="UP000303847"/>
    </source>
</evidence>
<reference evidence="2 4" key="2">
    <citation type="submission" date="2018-11" db="EMBL/GenBank/DDBJ databases">
        <title>Genome sequences of Brenneria nigrifluens and Brenneria rubrifaciens.</title>
        <authorList>
            <person name="Poret-Peterson A.T."/>
            <person name="McClean A.E."/>
            <person name="Kluepfel D.A."/>
        </authorList>
    </citation>
    <scope>NUCLEOTIDE SEQUENCE [LARGE SCALE GENOMIC DNA]</scope>
    <source>
        <strain evidence="2 4">ATCC 13028</strain>
    </source>
</reference>
<name>A0A2U1U9U4_9GAMM</name>
<evidence type="ECO:0000313" key="1">
    <source>
        <dbReference type="EMBL" id="PWC18423.1"/>
    </source>
</evidence>
<evidence type="ECO:0000313" key="3">
    <source>
        <dbReference type="Proteomes" id="UP000295985"/>
    </source>
</evidence>
<dbReference type="AlphaFoldDB" id="A0A2U1U9U4"/>
<protein>
    <submittedName>
        <fullName evidence="1">HrgA protein</fullName>
    </submittedName>
</protein>
<dbReference type="EMBL" id="CP034036">
    <property type="protein sequence ID" value="QCR05880.1"/>
    <property type="molecule type" value="Genomic_DNA"/>
</dbReference>
<proteinExistence type="predicted"/>
<dbReference type="EMBL" id="QDKK01000063">
    <property type="protein sequence ID" value="PWC18423.1"/>
    <property type="molecule type" value="Genomic_DNA"/>
</dbReference>
<evidence type="ECO:0000313" key="2">
    <source>
        <dbReference type="EMBL" id="QCR05880.1"/>
    </source>
</evidence>
<dbReference type="RefSeq" id="WP_009114278.1">
    <property type="nucleotide sequence ID" value="NZ_CP034036.1"/>
</dbReference>
<keyword evidence="4" id="KW-1185">Reference proteome</keyword>
<organism evidence="1 3">
    <name type="scientific">Brenneria nigrifluens DSM 30175 = ATCC 13028</name>
    <dbReference type="NCBI Taxonomy" id="1121120"/>
    <lineage>
        <taxon>Bacteria</taxon>
        <taxon>Pseudomonadati</taxon>
        <taxon>Pseudomonadota</taxon>
        <taxon>Gammaproteobacteria</taxon>
        <taxon>Enterobacterales</taxon>
        <taxon>Pectobacteriaceae</taxon>
        <taxon>Brenneria</taxon>
    </lineage>
</organism>
<dbReference type="Proteomes" id="UP000295985">
    <property type="component" value="Unassembled WGS sequence"/>
</dbReference>
<sequence>MTSRPQMIINVLQANPDEQFTARQLAQKIIEIYADELAEKRKNPRFASDDAFLSQITAEVGGSRTVKAKAMCPLVMTRDKPRPRLFYWGGEPADDAQVQLPSDTTPVPSAETVSLSEHALYPLLIEYLSEEEDLLCRRIDEKRSSNNKGLGANHWLYPDIVALQPLDKGWDTVVQNCVRHSEGRLTRLWSFEVKRQLNRSNVRECFFQAVSNSSWAHFGYLVATEINEDKQRGVERELQMLCALHGIGVILLNPQDPGNSQTLIPARERTSIDWQSVNRLVEENRDFKEFIDLVAEYHQTGKVHKALWNK</sequence>
<gene>
    <name evidence="1" type="ORF">DDT54_22860</name>
    <name evidence="2" type="ORF">EH206_17865</name>
</gene>
<dbReference type="Proteomes" id="UP000303847">
    <property type="component" value="Chromosome"/>
</dbReference>
<reference evidence="1 3" key="1">
    <citation type="submission" date="2018-04" db="EMBL/GenBank/DDBJ databases">
        <title>Brenneria corticis sp.nov.</title>
        <authorList>
            <person name="Li Y."/>
        </authorList>
    </citation>
    <scope>NUCLEOTIDE SEQUENCE [LARGE SCALE GENOMIC DNA]</scope>
    <source>
        <strain evidence="1 3">LMG 2694</strain>
    </source>
</reference>
<accession>A0A2U1U9U4</accession>
<dbReference type="OrthoDB" id="5289528at2"/>